<dbReference type="Proteomes" id="UP001165074">
    <property type="component" value="Unassembled WGS sequence"/>
</dbReference>
<feature type="compositionally biased region" description="Basic and acidic residues" evidence="1">
    <location>
        <begin position="25"/>
        <end position="40"/>
    </location>
</feature>
<reference evidence="2" key="1">
    <citation type="submission" date="2023-03" db="EMBL/GenBank/DDBJ databases">
        <title>Actinoallomurus iriomotensis NBRC 103684.</title>
        <authorList>
            <person name="Ichikawa N."/>
            <person name="Sato H."/>
            <person name="Tonouchi N."/>
        </authorList>
    </citation>
    <scope>NUCLEOTIDE SEQUENCE</scope>
    <source>
        <strain evidence="2">NBRC 103684</strain>
    </source>
</reference>
<evidence type="ECO:0000313" key="2">
    <source>
        <dbReference type="EMBL" id="GLY91196.1"/>
    </source>
</evidence>
<dbReference type="EMBL" id="BSTK01000019">
    <property type="protein sequence ID" value="GLY91196.1"/>
    <property type="molecule type" value="Genomic_DNA"/>
</dbReference>
<proteinExistence type="predicted"/>
<evidence type="ECO:0000256" key="1">
    <source>
        <dbReference type="SAM" id="MobiDB-lite"/>
    </source>
</evidence>
<comment type="caution">
    <text evidence="2">The sequence shown here is derived from an EMBL/GenBank/DDBJ whole genome shotgun (WGS) entry which is preliminary data.</text>
</comment>
<name>A0A9W6SA25_9ACTN</name>
<accession>A0A9W6SA25</accession>
<gene>
    <name evidence="2" type="ORF">Airi02_091250</name>
</gene>
<feature type="compositionally biased region" description="Pro residues" evidence="1">
    <location>
        <begin position="1"/>
        <end position="16"/>
    </location>
</feature>
<sequence>MSDPPIADPPVVPPPGLESENTARVPDHQCPDPARDRPVDDGFGGLVLSLADPPPVTGFDLALPGPMLTPPP</sequence>
<evidence type="ECO:0000313" key="3">
    <source>
        <dbReference type="Proteomes" id="UP001165074"/>
    </source>
</evidence>
<organism evidence="2 3">
    <name type="scientific">Actinoallomurus iriomotensis</name>
    <dbReference type="NCBI Taxonomy" id="478107"/>
    <lineage>
        <taxon>Bacteria</taxon>
        <taxon>Bacillati</taxon>
        <taxon>Actinomycetota</taxon>
        <taxon>Actinomycetes</taxon>
        <taxon>Streptosporangiales</taxon>
        <taxon>Thermomonosporaceae</taxon>
        <taxon>Actinoallomurus</taxon>
    </lineage>
</organism>
<protein>
    <submittedName>
        <fullName evidence="2">Uncharacterized protein</fullName>
    </submittedName>
</protein>
<feature type="region of interest" description="Disordered" evidence="1">
    <location>
        <begin position="1"/>
        <end position="72"/>
    </location>
</feature>
<dbReference type="AlphaFoldDB" id="A0A9W6SA25"/>
<keyword evidence="3" id="KW-1185">Reference proteome</keyword>